<dbReference type="InterPro" id="IPR046100">
    <property type="entry name" value="DUF6037"/>
</dbReference>
<dbReference type="EMBL" id="CYXM01000044">
    <property type="protein sequence ID" value="CUN30907.1"/>
    <property type="molecule type" value="Genomic_DNA"/>
</dbReference>
<organism evidence="1 2">
    <name type="scientific">Agathobacter rectalis</name>
    <dbReference type="NCBI Taxonomy" id="39491"/>
    <lineage>
        <taxon>Bacteria</taxon>
        <taxon>Bacillati</taxon>
        <taxon>Bacillota</taxon>
        <taxon>Clostridia</taxon>
        <taxon>Lachnospirales</taxon>
        <taxon>Lachnospiraceae</taxon>
        <taxon>Agathobacter</taxon>
    </lineage>
</organism>
<accession>A0A173VXN1</accession>
<sequence length="211" mass="24759">MALVLANIKNLLKSIRENDWYITAFDFQFNGHDYLVVFEDLRELDRGTKYYAVMLTFIDRDDENRILRTYANSYDFKASDEEIRDYFYMNGNGAGNGIWNLYNSFNNEMPDHYIPLTNQYRNTVLNIIDEREHNEGFCCYNARHNGKNANGEQINRSGKNTAKTRLLRENLFNTLGNDKTISFCYRQDDELSDAEIIANFARNNKNDKSSD</sequence>
<dbReference type="AlphaFoldDB" id="A0A173VXN1"/>
<reference evidence="1 2" key="1">
    <citation type="submission" date="2015-09" db="EMBL/GenBank/DDBJ databases">
        <authorList>
            <consortium name="Pathogen Informatics"/>
        </authorList>
    </citation>
    <scope>NUCLEOTIDE SEQUENCE [LARGE SCALE GENOMIC DNA]</scope>
    <source>
        <strain evidence="1 2">2789STDY5834968</strain>
    </source>
</reference>
<evidence type="ECO:0000313" key="1">
    <source>
        <dbReference type="EMBL" id="CUN30907.1"/>
    </source>
</evidence>
<dbReference type="Proteomes" id="UP000095673">
    <property type="component" value="Unassembled WGS sequence"/>
</dbReference>
<evidence type="ECO:0000313" key="2">
    <source>
        <dbReference type="Proteomes" id="UP000095673"/>
    </source>
</evidence>
<dbReference type="OrthoDB" id="9802617at2"/>
<dbReference type="RefSeq" id="WP_055238889.1">
    <property type="nucleotide sequence ID" value="NZ_CYXM01000044.1"/>
</dbReference>
<proteinExistence type="predicted"/>
<protein>
    <submittedName>
        <fullName evidence="1">Uncharacterized protein</fullName>
    </submittedName>
</protein>
<name>A0A173VXN1_9FIRM</name>
<dbReference type="Pfam" id="PF19503">
    <property type="entry name" value="DUF6037"/>
    <property type="match status" value="1"/>
</dbReference>
<gene>
    <name evidence="1" type="ORF">ERS852580_03599</name>
</gene>